<dbReference type="PROSITE" id="PS51755">
    <property type="entry name" value="OMPR_PHOB"/>
    <property type="match status" value="1"/>
</dbReference>
<evidence type="ECO:0000256" key="5">
    <source>
        <dbReference type="ARBA" id="ARBA00023163"/>
    </source>
</evidence>
<reference evidence="10 11" key="1">
    <citation type="submission" date="2020-08" db="EMBL/GenBank/DDBJ databases">
        <title>Genomic Encyclopedia of Type Strains, Phase IV (KMG-IV): sequencing the most valuable type-strain genomes for metagenomic binning, comparative biology and taxonomic classification.</title>
        <authorList>
            <person name="Goeker M."/>
        </authorList>
    </citation>
    <scope>NUCLEOTIDE SEQUENCE [LARGE SCALE GENOMIC DNA]</scope>
    <source>
        <strain evidence="10 11">DSM 12252</strain>
    </source>
</reference>
<evidence type="ECO:0000256" key="4">
    <source>
        <dbReference type="ARBA" id="ARBA00023125"/>
    </source>
</evidence>
<dbReference type="SUPFAM" id="SSF52172">
    <property type="entry name" value="CheY-like"/>
    <property type="match status" value="1"/>
</dbReference>
<name>A0A7W7Y6Q9_9BACT</name>
<dbReference type="Gene3D" id="1.10.10.10">
    <property type="entry name" value="Winged helix-like DNA-binding domain superfamily/Winged helix DNA-binding domain"/>
    <property type="match status" value="1"/>
</dbReference>
<evidence type="ECO:0000313" key="10">
    <source>
        <dbReference type="EMBL" id="MBB5030631.1"/>
    </source>
</evidence>
<evidence type="ECO:0000259" key="9">
    <source>
        <dbReference type="PROSITE" id="PS51755"/>
    </source>
</evidence>
<dbReference type="PROSITE" id="PS50110">
    <property type="entry name" value="RESPONSE_REGULATORY"/>
    <property type="match status" value="1"/>
</dbReference>
<keyword evidence="5" id="KW-0804">Transcription</keyword>
<keyword evidence="2" id="KW-0902">Two-component regulatory system</keyword>
<feature type="modified residue" description="4-aspartylphosphate" evidence="6">
    <location>
        <position position="52"/>
    </location>
</feature>
<dbReference type="GO" id="GO:0006355">
    <property type="term" value="P:regulation of DNA-templated transcription"/>
    <property type="evidence" value="ECO:0007669"/>
    <property type="project" value="InterPro"/>
</dbReference>
<dbReference type="CDD" id="cd00383">
    <property type="entry name" value="trans_reg_C"/>
    <property type="match status" value="1"/>
</dbReference>
<keyword evidence="4 7" id="KW-0238">DNA-binding</keyword>
<keyword evidence="1 6" id="KW-0597">Phosphoprotein</keyword>
<dbReference type="InterPro" id="IPR011006">
    <property type="entry name" value="CheY-like_superfamily"/>
</dbReference>
<evidence type="ECO:0000256" key="6">
    <source>
        <dbReference type="PROSITE-ProRule" id="PRU00169"/>
    </source>
</evidence>
<dbReference type="GO" id="GO:0032993">
    <property type="term" value="C:protein-DNA complex"/>
    <property type="evidence" value="ECO:0007669"/>
    <property type="project" value="TreeGrafter"/>
</dbReference>
<evidence type="ECO:0000313" key="11">
    <source>
        <dbReference type="Proteomes" id="UP000590740"/>
    </source>
</evidence>
<organism evidence="10 11">
    <name type="scientific">Prosthecobacter vanneervenii</name>
    <dbReference type="NCBI Taxonomy" id="48466"/>
    <lineage>
        <taxon>Bacteria</taxon>
        <taxon>Pseudomonadati</taxon>
        <taxon>Verrucomicrobiota</taxon>
        <taxon>Verrucomicrobiia</taxon>
        <taxon>Verrucomicrobiales</taxon>
        <taxon>Verrucomicrobiaceae</taxon>
        <taxon>Prosthecobacter</taxon>
    </lineage>
</organism>
<feature type="domain" description="Response regulatory" evidence="8">
    <location>
        <begin position="3"/>
        <end position="119"/>
    </location>
</feature>
<dbReference type="PANTHER" id="PTHR48111">
    <property type="entry name" value="REGULATOR OF RPOS"/>
    <property type="match status" value="1"/>
</dbReference>
<protein>
    <submittedName>
        <fullName evidence="10">Two-component system phosphate regulon response regulator PhoB</fullName>
    </submittedName>
</protein>
<dbReference type="InterPro" id="IPR036388">
    <property type="entry name" value="WH-like_DNA-bd_sf"/>
</dbReference>
<comment type="caution">
    <text evidence="10">The sequence shown here is derived from an EMBL/GenBank/DDBJ whole genome shotgun (WGS) entry which is preliminary data.</text>
</comment>
<dbReference type="InterPro" id="IPR016032">
    <property type="entry name" value="Sig_transdc_resp-reg_C-effctor"/>
</dbReference>
<sequence>MSKILVVDDERDIVDLVSLHLQREGHEVESVDNGLAVLPMAVKTAPDLIVLDLMLPGIDGVQVHRRLRADTRTRHIPVIMLTARAQTNDRIAGLEGGADDYLTKPFSPRELMLRIGAVLRRTQKVVMLAEQRIGDFLLDRRNMSLSIRGKLVELTITELKLMTTLMANPDVIHSRSELLSAVWGYADDTHSRTLDTHIKRLRDKLGDHGRHIGTLRRQGYLFHSMIQEETAEA</sequence>
<dbReference type="SUPFAM" id="SSF46894">
    <property type="entry name" value="C-terminal effector domain of the bipartite response regulators"/>
    <property type="match status" value="1"/>
</dbReference>
<dbReference type="GO" id="GO:0000976">
    <property type="term" value="F:transcription cis-regulatory region binding"/>
    <property type="evidence" value="ECO:0007669"/>
    <property type="project" value="TreeGrafter"/>
</dbReference>
<dbReference type="SMART" id="SM00862">
    <property type="entry name" value="Trans_reg_C"/>
    <property type="match status" value="1"/>
</dbReference>
<feature type="domain" description="OmpR/PhoB-type" evidence="9">
    <location>
        <begin position="128"/>
        <end position="224"/>
    </location>
</feature>
<dbReference type="InterPro" id="IPR001867">
    <property type="entry name" value="OmpR/PhoB-type_DNA-bd"/>
</dbReference>
<dbReference type="Pfam" id="PF00486">
    <property type="entry name" value="Trans_reg_C"/>
    <property type="match status" value="1"/>
</dbReference>
<dbReference type="RefSeq" id="WP_184337460.1">
    <property type="nucleotide sequence ID" value="NZ_JACHIG010000001.1"/>
</dbReference>
<accession>A0A7W7Y6Q9</accession>
<dbReference type="Proteomes" id="UP000590740">
    <property type="component" value="Unassembled WGS sequence"/>
</dbReference>
<keyword evidence="3" id="KW-0805">Transcription regulation</keyword>
<dbReference type="GO" id="GO:0005829">
    <property type="term" value="C:cytosol"/>
    <property type="evidence" value="ECO:0007669"/>
    <property type="project" value="TreeGrafter"/>
</dbReference>
<evidence type="ECO:0000256" key="3">
    <source>
        <dbReference type="ARBA" id="ARBA00023015"/>
    </source>
</evidence>
<dbReference type="InterPro" id="IPR039420">
    <property type="entry name" value="WalR-like"/>
</dbReference>
<dbReference type="EMBL" id="JACHIG010000001">
    <property type="protein sequence ID" value="MBB5030631.1"/>
    <property type="molecule type" value="Genomic_DNA"/>
</dbReference>
<dbReference type="Pfam" id="PF00072">
    <property type="entry name" value="Response_reg"/>
    <property type="match status" value="1"/>
</dbReference>
<evidence type="ECO:0000256" key="7">
    <source>
        <dbReference type="PROSITE-ProRule" id="PRU01091"/>
    </source>
</evidence>
<keyword evidence="11" id="KW-1185">Reference proteome</keyword>
<dbReference type="Gene3D" id="6.10.250.690">
    <property type="match status" value="1"/>
</dbReference>
<feature type="DNA-binding region" description="OmpR/PhoB-type" evidence="7">
    <location>
        <begin position="128"/>
        <end position="224"/>
    </location>
</feature>
<dbReference type="FunFam" id="3.40.50.2300:FF:000001">
    <property type="entry name" value="DNA-binding response regulator PhoB"/>
    <property type="match status" value="1"/>
</dbReference>
<dbReference type="InterPro" id="IPR001789">
    <property type="entry name" value="Sig_transdc_resp-reg_receiver"/>
</dbReference>
<dbReference type="GO" id="GO:0000156">
    <property type="term" value="F:phosphorelay response regulator activity"/>
    <property type="evidence" value="ECO:0007669"/>
    <property type="project" value="TreeGrafter"/>
</dbReference>
<evidence type="ECO:0000256" key="2">
    <source>
        <dbReference type="ARBA" id="ARBA00023012"/>
    </source>
</evidence>
<dbReference type="AlphaFoldDB" id="A0A7W7Y6Q9"/>
<evidence type="ECO:0000259" key="8">
    <source>
        <dbReference type="PROSITE" id="PS50110"/>
    </source>
</evidence>
<evidence type="ECO:0000256" key="1">
    <source>
        <dbReference type="ARBA" id="ARBA00022553"/>
    </source>
</evidence>
<gene>
    <name evidence="10" type="ORF">HNQ65_000185</name>
</gene>
<proteinExistence type="predicted"/>
<dbReference type="Gene3D" id="3.40.50.2300">
    <property type="match status" value="1"/>
</dbReference>
<dbReference type="PANTHER" id="PTHR48111:SF1">
    <property type="entry name" value="TWO-COMPONENT RESPONSE REGULATOR ORR33"/>
    <property type="match status" value="1"/>
</dbReference>
<dbReference type="SMART" id="SM00448">
    <property type="entry name" value="REC"/>
    <property type="match status" value="1"/>
</dbReference>